<proteinExistence type="predicted"/>
<name>Q0YSW3_9CHLB</name>
<evidence type="ECO:0000313" key="2">
    <source>
        <dbReference type="Proteomes" id="UP000004162"/>
    </source>
</evidence>
<dbReference type="AlphaFoldDB" id="Q0YSW3"/>
<gene>
    <name evidence="1" type="ORF">CferDRAFT_1428</name>
</gene>
<comment type="caution">
    <text evidence="1">The sequence shown here is derived from an EMBL/GenBank/DDBJ whole genome shotgun (WGS) entry which is preliminary data.</text>
</comment>
<organism evidence="1 2">
    <name type="scientific">Chlorobium ferrooxidans DSM 13031</name>
    <dbReference type="NCBI Taxonomy" id="377431"/>
    <lineage>
        <taxon>Bacteria</taxon>
        <taxon>Pseudomonadati</taxon>
        <taxon>Chlorobiota</taxon>
        <taxon>Chlorobiia</taxon>
        <taxon>Chlorobiales</taxon>
        <taxon>Chlorobiaceae</taxon>
        <taxon>Chlorobium/Pelodictyon group</taxon>
        <taxon>Chlorobium</taxon>
    </lineage>
</organism>
<dbReference type="EMBL" id="AASE01000004">
    <property type="protein sequence ID" value="EAT59501.1"/>
    <property type="molecule type" value="Genomic_DNA"/>
</dbReference>
<dbReference type="OrthoDB" id="115213at2"/>
<evidence type="ECO:0000313" key="1">
    <source>
        <dbReference type="EMBL" id="EAT59501.1"/>
    </source>
</evidence>
<dbReference type="SUPFAM" id="SSF159888">
    <property type="entry name" value="YdhG-like"/>
    <property type="match status" value="1"/>
</dbReference>
<reference evidence="1 2" key="2">
    <citation type="submission" date="2006-07" db="EMBL/GenBank/DDBJ databases">
        <title>Sequencing of the draft genome and assembly of Chlorobium ferroxidans DSM 13031.</title>
        <authorList>
            <consortium name="US DOE Joint Genome Institute (JGI-PGF)"/>
            <person name="Copeland A."/>
            <person name="Lucas S."/>
            <person name="Lapidus A."/>
            <person name="Barry K."/>
            <person name="Glavina del Rio T."/>
            <person name="Dalin E."/>
            <person name="Tice H."/>
            <person name="Bruce D."/>
            <person name="Pitluck S."/>
            <person name="Richardson P."/>
        </authorList>
    </citation>
    <scope>NUCLEOTIDE SEQUENCE [LARGE SCALE GENOMIC DNA]</scope>
    <source>
        <strain evidence="1 2">DSM 13031</strain>
    </source>
</reference>
<keyword evidence="2" id="KW-1185">Reference proteome</keyword>
<reference evidence="1 2" key="1">
    <citation type="submission" date="2006-07" db="EMBL/GenBank/DDBJ databases">
        <title>Annotation of the draft genome assembly of Chlorobium ferroxidans DSM 13031.</title>
        <authorList>
            <consortium name="US DOE Joint Genome Institute (JGI-ORNL)"/>
            <person name="Larimer F."/>
            <person name="Land M."/>
            <person name="Hauser L."/>
        </authorList>
    </citation>
    <scope>NUCLEOTIDE SEQUENCE [LARGE SCALE GENOMIC DNA]</scope>
    <source>
        <strain evidence="1 2">DSM 13031</strain>
    </source>
</reference>
<dbReference type="RefSeq" id="WP_006365932.1">
    <property type="nucleotide sequence ID" value="NZ_AASE01000004.1"/>
</dbReference>
<protein>
    <submittedName>
        <fullName evidence="1">Uncharacterized protein</fullName>
    </submittedName>
</protein>
<accession>Q0YSW3</accession>
<dbReference type="Gene3D" id="3.90.1150.200">
    <property type="match status" value="1"/>
</dbReference>
<dbReference type="Proteomes" id="UP000004162">
    <property type="component" value="Unassembled WGS sequence"/>
</dbReference>
<sequence>MNVSSGAGWRIEHFHKELSLYDCAKGTVRFPLGKPVPLDLISRIVQFRAAENHAKAAAKGRAG</sequence>